<name>A0A1G5B3F7_9BACT</name>
<gene>
    <name evidence="2" type="ORF">SAMN05216233_101600</name>
</gene>
<evidence type="ECO:0000313" key="2">
    <source>
        <dbReference type="EMBL" id="SCX84642.1"/>
    </source>
</evidence>
<accession>A0A1G5B3F7</accession>
<evidence type="ECO:0000313" key="3">
    <source>
        <dbReference type="Proteomes" id="UP000198870"/>
    </source>
</evidence>
<keyword evidence="3" id="KW-1185">Reference proteome</keyword>
<keyword evidence="1" id="KW-0732">Signal</keyword>
<proteinExistence type="predicted"/>
<dbReference type="RefSeq" id="WP_092208039.1">
    <property type="nucleotide sequence ID" value="NZ_FMUX01000001.1"/>
</dbReference>
<reference evidence="2 3" key="1">
    <citation type="submission" date="2016-10" db="EMBL/GenBank/DDBJ databases">
        <authorList>
            <person name="de Groot N.N."/>
        </authorList>
    </citation>
    <scope>NUCLEOTIDE SEQUENCE [LARGE SCALE GENOMIC DNA]</scope>
    <source>
        <strain evidence="2 3">AA1</strain>
    </source>
</reference>
<sequence length="233" mass="26579">MKTSLLSMVFAFMALLMSSYAFASENPFENYRYDPFQFPYKEYYYTADVVPLTPTSKASGVPLDLFGLSAALPAKYMGELDRKSNTQIQVRSEHGLVILRYEEDDMMGCRNEKARAGNLDFCSAFKSTREFYQKLFTLTPDNAGTPVKRGDLWVLHEKGVFFEHAEKIRIYEGQEITGYAKAFTTPEWKIRQEVVIFHDQIPKKGYIVMATTIDDDSMVTALLSSLKPMSGEK</sequence>
<dbReference type="EMBL" id="FMUX01000001">
    <property type="protein sequence ID" value="SCX84642.1"/>
    <property type="molecule type" value="Genomic_DNA"/>
</dbReference>
<feature type="signal peptide" evidence="1">
    <location>
        <begin position="1"/>
        <end position="23"/>
    </location>
</feature>
<feature type="chain" id="PRO_5011528408" evidence="1">
    <location>
        <begin position="24"/>
        <end position="233"/>
    </location>
</feature>
<dbReference type="AlphaFoldDB" id="A0A1G5B3F7"/>
<dbReference type="Proteomes" id="UP000198870">
    <property type="component" value="Unassembled WGS sequence"/>
</dbReference>
<organism evidence="2 3">
    <name type="scientific">Desulfoluna spongiiphila</name>
    <dbReference type="NCBI Taxonomy" id="419481"/>
    <lineage>
        <taxon>Bacteria</taxon>
        <taxon>Pseudomonadati</taxon>
        <taxon>Thermodesulfobacteriota</taxon>
        <taxon>Desulfobacteria</taxon>
        <taxon>Desulfobacterales</taxon>
        <taxon>Desulfolunaceae</taxon>
        <taxon>Desulfoluna</taxon>
    </lineage>
</organism>
<protein>
    <submittedName>
        <fullName evidence="2">Uncharacterized protein</fullName>
    </submittedName>
</protein>
<evidence type="ECO:0000256" key="1">
    <source>
        <dbReference type="SAM" id="SignalP"/>
    </source>
</evidence>